<keyword evidence="8 16" id="KW-0808">Transferase</keyword>
<dbReference type="GO" id="GO:0006633">
    <property type="term" value="P:fatty acid biosynthetic process"/>
    <property type="evidence" value="ECO:0007669"/>
    <property type="project" value="UniProtKB-KW"/>
</dbReference>
<sequence length="582" mass="64742">MTTYKVKPKKKIYRQLKQGDQTTIIEDCYISCKSCSSRLLQSVYQENHYVCYKCGCHQNIHGRDRITLLCDKGSFLEFNQAFKTKDPLNFDGYNDKLIFDKKKSGLQDAIITGKGKLQGQDCVIAVMESSFRMGSMGVVVGEKIYRAIQSACELELPFVIFTASGGARMQEGMYSLMQMAKTIQAFELLRAKKLLSIVVMTHPTTGGVSASFANVADIIIAEPQATIGFAGRKVIEKTLKEKLPEDFQTAEFLFKHGHIDDIVSRKEQRDYLIKLFQVFGKKGKPSRKGKTFRARAEMPLDKSGSNAKDHLDLVRKMERPNAEDYIQRLFPDFIELHGDRTSADDQAVLTGLSVFHNIPVAVIGQNRGKNYKENSERNFGMVSPAGFRKVQRVIELAEKFNCPVLSFVDTKGADPTAKSEKSNQSWAIAQCIQTMLRADIPTFSLVIGEGGSGGALAVSATDKLFMLEKSVYSVISAEGAASILWKDSNLVAKAAESLKITAADLAERKIIDGIIPEITPDASQDIDKQAGVIDAFLFHELSKLLLLDASERMQRRIEKYLSMGTDQIVGDKSEEELIKDVQ</sequence>
<comment type="function">
    <text evidence="14 16">Component of the acetyl coenzyme A carboxylase (ACC) complex. Biotin carboxylase (BC) catalyzes the carboxylation of biotin on its carrier protein (BCCP) and then the CO(2) group is transferred by the transcarboxylase to acetyl-CoA to form malonyl-CoA.</text>
</comment>
<comment type="catalytic activity">
    <reaction evidence="15 16">
        <text>N(6)-carboxybiotinyl-L-lysyl-[protein] + acetyl-CoA = N(6)-biotinyl-L-lysyl-[protein] + malonyl-CoA</text>
        <dbReference type="Rhea" id="RHEA:54728"/>
        <dbReference type="Rhea" id="RHEA-COMP:10505"/>
        <dbReference type="Rhea" id="RHEA-COMP:10506"/>
        <dbReference type="ChEBI" id="CHEBI:57288"/>
        <dbReference type="ChEBI" id="CHEBI:57384"/>
        <dbReference type="ChEBI" id="CHEBI:83144"/>
        <dbReference type="ChEBI" id="CHEBI:83145"/>
        <dbReference type="EC" id="2.1.3.15"/>
    </reaction>
</comment>
<dbReference type="Pfam" id="PF03255">
    <property type="entry name" value="ACCA"/>
    <property type="match status" value="1"/>
</dbReference>
<keyword evidence="9 16" id="KW-0547">Nucleotide-binding</keyword>
<evidence type="ECO:0000256" key="2">
    <source>
        <dbReference type="ARBA" id="ARBA00004956"/>
    </source>
</evidence>
<evidence type="ECO:0000256" key="1">
    <source>
        <dbReference type="ARBA" id="ARBA00004496"/>
    </source>
</evidence>
<name>A0A242CDF5_9ENTE</name>
<keyword evidence="13 16" id="KW-0275">Fatty acid biosynthesis</keyword>
<dbReference type="GO" id="GO:0009317">
    <property type="term" value="C:acetyl-CoA carboxylase complex"/>
    <property type="evidence" value="ECO:0007669"/>
    <property type="project" value="InterPro"/>
</dbReference>
<dbReference type="EC" id="2.1.3.15" evidence="16"/>
<comment type="pathway">
    <text evidence="2 16">Lipid metabolism; malonyl-CoA biosynthesis; malonyl-CoA from acetyl-CoA: step 1/1.</text>
</comment>
<evidence type="ECO:0000256" key="9">
    <source>
        <dbReference type="ARBA" id="ARBA00022741"/>
    </source>
</evidence>
<evidence type="ECO:0000256" key="7">
    <source>
        <dbReference type="ARBA" id="ARBA00022516"/>
    </source>
</evidence>
<dbReference type="GO" id="GO:0008270">
    <property type="term" value="F:zinc ion binding"/>
    <property type="evidence" value="ECO:0007669"/>
    <property type="project" value="UniProtKB-UniRule"/>
</dbReference>
<dbReference type="HAMAP" id="MF_01395">
    <property type="entry name" value="AcetylCoA_CT_beta"/>
    <property type="match status" value="1"/>
</dbReference>
<organism evidence="20">
    <name type="scientific">Candidatus Enterococcus mansonii</name>
    <dbReference type="NCBI Taxonomy" id="1834181"/>
    <lineage>
        <taxon>Bacteria</taxon>
        <taxon>Bacillati</taxon>
        <taxon>Bacillota</taxon>
        <taxon>Bacilli</taxon>
        <taxon>Lactobacillales</taxon>
        <taxon>Enterococcaceae</taxon>
        <taxon>Enterococcus</taxon>
    </lineage>
</organism>
<dbReference type="OrthoDB" id="9772975at2"/>
<evidence type="ECO:0000256" key="5">
    <source>
        <dbReference type="ARBA" id="ARBA00011664"/>
    </source>
</evidence>
<dbReference type="EMBL" id="NGLE01000003">
    <property type="protein sequence ID" value="OTO07950.1"/>
    <property type="molecule type" value="Genomic_DNA"/>
</dbReference>
<dbReference type="PANTHER" id="PTHR42853">
    <property type="entry name" value="ACETYL-COENZYME A CARBOXYLASE CARBOXYL TRANSFERASE SUBUNIT ALPHA"/>
    <property type="match status" value="1"/>
</dbReference>
<dbReference type="PROSITE" id="PS50980">
    <property type="entry name" value="COA_CT_NTER"/>
    <property type="match status" value="1"/>
</dbReference>
<keyword evidence="21" id="KW-1185">Reference proteome</keyword>
<keyword evidence="16" id="KW-0479">Metal-binding</keyword>
<evidence type="ECO:0000256" key="15">
    <source>
        <dbReference type="ARBA" id="ARBA00049152"/>
    </source>
</evidence>
<dbReference type="GO" id="GO:0003989">
    <property type="term" value="F:acetyl-CoA carboxylase activity"/>
    <property type="evidence" value="ECO:0007669"/>
    <property type="project" value="InterPro"/>
</dbReference>
<dbReference type="STRING" id="1834181.A5880_002220"/>
<dbReference type="NCBIfam" id="NF041504">
    <property type="entry name" value="AccA_sub"/>
    <property type="match status" value="1"/>
</dbReference>
<evidence type="ECO:0000313" key="19">
    <source>
        <dbReference type="EMBL" id="MEI5993670.1"/>
    </source>
</evidence>
<dbReference type="PRINTS" id="PR01070">
    <property type="entry name" value="ACCCTRFRASEB"/>
</dbReference>
<feature type="zinc finger region" description="C4-type" evidence="16">
    <location>
        <begin position="32"/>
        <end position="54"/>
    </location>
</feature>
<dbReference type="InterPro" id="IPR000438">
    <property type="entry name" value="Acetyl_CoA_COase_Trfase_b_su"/>
</dbReference>
<comment type="caution">
    <text evidence="20">The sequence shown here is derived from an EMBL/GenBank/DDBJ whole genome shotgun (WGS) entry which is preliminary data.</text>
</comment>
<dbReference type="AlphaFoldDB" id="A0A242CDF5"/>
<feature type="domain" description="CoA carboxyltransferase C-terminal" evidence="18">
    <location>
        <begin position="295"/>
        <end position="543"/>
    </location>
</feature>
<keyword evidence="10 16" id="KW-0276">Fatty acid metabolism</keyword>
<dbReference type="NCBIfam" id="TIGR00515">
    <property type="entry name" value="accD"/>
    <property type="match status" value="1"/>
</dbReference>
<gene>
    <name evidence="16" type="primary">accD</name>
    <name evidence="19" type="ORF">A5880_001217</name>
    <name evidence="20" type="ORF">A5880_002220</name>
</gene>
<accession>A0A242CDF5</accession>
<dbReference type="RefSeq" id="WP_086331098.1">
    <property type="nucleotide sequence ID" value="NZ_NGLE02000001.1"/>
</dbReference>
<feature type="binding site" evidence="16">
    <location>
        <position position="54"/>
    </location>
    <ligand>
        <name>Zn(2+)</name>
        <dbReference type="ChEBI" id="CHEBI:29105"/>
    </ligand>
</feature>
<evidence type="ECO:0000256" key="4">
    <source>
        <dbReference type="ARBA" id="ARBA00010284"/>
    </source>
</evidence>
<dbReference type="InterPro" id="IPR011762">
    <property type="entry name" value="COA_CT_N"/>
</dbReference>
<evidence type="ECO:0000313" key="21">
    <source>
        <dbReference type="Proteomes" id="UP000195139"/>
    </source>
</evidence>
<feature type="binding site" evidence="16">
    <location>
        <position position="35"/>
    </location>
    <ligand>
        <name>Zn(2+)</name>
        <dbReference type="ChEBI" id="CHEBI:29105"/>
    </ligand>
</feature>
<dbReference type="Proteomes" id="UP000195139">
    <property type="component" value="Unassembled WGS sequence"/>
</dbReference>
<dbReference type="GO" id="GO:0016743">
    <property type="term" value="F:carboxyl- or carbamoyltransferase activity"/>
    <property type="evidence" value="ECO:0007669"/>
    <property type="project" value="UniProtKB-UniRule"/>
</dbReference>
<keyword evidence="11 16" id="KW-0067">ATP-binding</keyword>
<dbReference type="SUPFAM" id="SSF52096">
    <property type="entry name" value="ClpP/crotonase"/>
    <property type="match status" value="2"/>
</dbReference>
<evidence type="ECO:0000256" key="11">
    <source>
        <dbReference type="ARBA" id="ARBA00022840"/>
    </source>
</evidence>
<dbReference type="Gene3D" id="3.90.226.10">
    <property type="entry name" value="2-enoyl-CoA Hydratase, Chain A, domain 1"/>
    <property type="match status" value="2"/>
</dbReference>
<comment type="similarity">
    <text evidence="3">In the C-terminal section; belongs to the AccA family.</text>
</comment>
<evidence type="ECO:0000256" key="14">
    <source>
        <dbReference type="ARBA" id="ARBA00025280"/>
    </source>
</evidence>
<evidence type="ECO:0000256" key="8">
    <source>
        <dbReference type="ARBA" id="ARBA00022679"/>
    </source>
</evidence>
<evidence type="ECO:0000259" key="18">
    <source>
        <dbReference type="PROSITE" id="PS50989"/>
    </source>
</evidence>
<keyword evidence="16" id="KW-0862">Zinc</keyword>
<comment type="subunit">
    <text evidence="16">Acetyl-CoA carboxylase is a heterohexamer composed of biotin carboxyl carrier protein (AccB), biotin carboxylase (AccC) and two subunits each of ACCase subunit alpha (AccA) and ACCase subunit beta (AccD).</text>
</comment>
<feature type="binding site" evidence="16">
    <location>
        <position position="32"/>
    </location>
    <ligand>
        <name>Zn(2+)</name>
        <dbReference type="ChEBI" id="CHEBI:29105"/>
    </ligand>
</feature>
<dbReference type="PROSITE" id="PS50989">
    <property type="entry name" value="COA_CT_CTER"/>
    <property type="match status" value="1"/>
</dbReference>
<evidence type="ECO:0000256" key="12">
    <source>
        <dbReference type="ARBA" id="ARBA00023098"/>
    </source>
</evidence>
<evidence type="ECO:0000256" key="10">
    <source>
        <dbReference type="ARBA" id="ARBA00022832"/>
    </source>
</evidence>
<reference evidence="20" key="1">
    <citation type="submission" date="2017-05" db="EMBL/GenBank/DDBJ databases">
        <title>The Genome Sequence of Enterococcus sp. 4G2_DIV0659.</title>
        <authorList>
            <consortium name="The Broad Institute Genomics Platform"/>
            <consortium name="The Broad Institute Genomic Center for Infectious Diseases"/>
            <person name="Earl A."/>
            <person name="Manson A."/>
            <person name="Schwartman J."/>
            <person name="Gilmore M."/>
            <person name="Abouelleil A."/>
            <person name="Cao P."/>
            <person name="Chapman S."/>
            <person name="Cusick C."/>
            <person name="Shea T."/>
            <person name="Young S."/>
            <person name="Neafsey D."/>
            <person name="Nusbaum C."/>
            <person name="Birren B."/>
        </authorList>
    </citation>
    <scope>NUCLEOTIDE SEQUENCE [LARGE SCALE GENOMIC DNA]</scope>
    <source>
        <strain evidence="20">4G2_DIV0659</strain>
    </source>
</reference>
<evidence type="ECO:0000256" key="3">
    <source>
        <dbReference type="ARBA" id="ARBA00006276"/>
    </source>
</evidence>
<evidence type="ECO:0000256" key="16">
    <source>
        <dbReference type="HAMAP-Rule" id="MF_01395"/>
    </source>
</evidence>
<dbReference type="InterPro" id="IPR011763">
    <property type="entry name" value="COA_CT_C"/>
</dbReference>
<comment type="subcellular location">
    <subcellularLocation>
        <location evidence="1 16">Cytoplasm</location>
    </subcellularLocation>
</comment>
<comment type="subunit">
    <text evidence="5">Acetyl-CoA carboxylase is a heterotetramer composed of biotin carboxyl carrier protein (AccB), biotin carboxylase (AccC) and two subunits of ACCase subunit beta/alpha.</text>
</comment>
<proteinExistence type="inferred from homology"/>
<reference evidence="19 21" key="2">
    <citation type="submission" date="2018-07" db="EMBL/GenBank/DDBJ databases">
        <title>The Genome Sequence of Enterococcus sp. DIV0659b.</title>
        <authorList>
            <consortium name="The Broad Institute Genomics Platform"/>
            <consortium name="The Broad Institute Genomic Center for Infectious Diseases"/>
            <person name="Earl A."/>
            <person name="Manson A."/>
            <person name="Schwartman J."/>
            <person name="Gilmore M."/>
            <person name="Abouelleil A."/>
            <person name="Cao P."/>
            <person name="Chapman S."/>
            <person name="Cusick C."/>
            <person name="Shea T."/>
            <person name="Young S."/>
            <person name="Neafsey D."/>
            <person name="Nusbaum C."/>
            <person name="Birren B."/>
        </authorList>
    </citation>
    <scope>NUCLEOTIDE SEQUENCE [LARGE SCALE GENOMIC DNA]</scope>
    <source>
        <strain evidence="19 21">4G2_DIV0659</strain>
    </source>
</reference>
<comment type="cofactor">
    <cofactor evidence="16">
        <name>Zn(2+)</name>
        <dbReference type="ChEBI" id="CHEBI:29105"/>
    </cofactor>
    <text evidence="16">Binds 1 zinc ion per subunit.</text>
</comment>
<evidence type="ECO:0000313" key="20">
    <source>
        <dbReference type="EMBL" id="OTO07950.1"/>
    </source>
</evidence>
<dbReference type="InterPro" id="IPR029045">
    <property type="entry name" value="ClpP/crotonase-like_dom_sf"/>
</dbReference>
<comment type="similarity">
    <text evidence="4">In the N-terminal section; belongs to the AccD/PCCB family.</text>
</comment>
<keyword evidence="16" id="KW-0863">Zinc-finger</keyword>
<dbReference type="UniPathway" id="UPA00655">
    <property type="reaction ID" value="UER00711"/>
</dbReference>
<evidence type="ECO:0000256" key="6">
    <source>
        <dbReference type="ARBA" id="ARBA00022490"/>
    </source>
</evidence>
<keyword evidence="12 16" id="KW-0443">Lipid metabolism</keyword>
<evidence type="ECO:0000256" key="13">
    <source>
        <dbReference type="ARBA" id="ARBA00023160"/>
    </source>
</evidence>
<dbReference type="EMBL" id="NGLE02000001">
    <property type="protein sequence ID" value="MEI5993670.1"/>
    <property type="molecule type" value="Genomic_DNA"/>
</dbReference>
<dbReference type="GO" id="GO:0005524">
    <property type="term" value="F:ATP binding"/>
    <property type="evidence" value="ECO:0007669"/>
    <property type="project" value="UniProtKB-KW"/>
</dbReference>
<protein>
    <recommendedName>
        <fullName evidence="16">Acetyl-coenzyme A carboxylase carboxyl transferase subunit beta</fullName>
        <shortName evidence="16">ACCase subunit beta</shortName>
        <shortName evidence="16">Acetyl-CoA carboxylase carboxyltransferase subunit beta</shortName>
        <ecNumber evidence="16">2.1.3.15</ecNumber>
    </recommendedName>
</protein>
<evidence type="ECO:0000259" key="17">
    <source>
        <dbReference type="PROSITE" id="PS50980"/>
    </source>
</evidence>
<keyword evidence="6 16" id="KW-0963">Cytoplasm</keyword>
<keyword evidence="7 16" id="KW-0444">Lipid biosynthesis</keyword>
<comment type="similarity">
    <text evidence="16">Belongs to the AccD/PCCB family.</text>
</comment>
<feature type="domain" description="CoA carboxyltransferase N-terminal" evidence="17">
    <location>
        <begin position="28"/>
        <end position="294"/>
    </location>
</feature>
<feature type="binding site" evidence="16">
    <location>
        <position position="51"/>
    </location>
    <ligand>
        <name>Zn(2+)</name>
        <dbReference type="ChEBI" id="CHEBI:29105"/>
    </ligand>
</feature>
<dbReference type="InterPro" id="IPR001095">
    <property type="entry name" value="Acetyl_CoA_COase_a_su"/>
</dbReference>
<dbReference type="PANTHER" id="PTHR42853:SF3">
    <property type="entry name" value="ACETYL-COENZYME A CARBOXYLASE CARBOXYL TRANSFERASE SUBUNIT ALPHA, CHLOROPLASTIC"/>
    <property type="match status" value="1"/>
</dbReference>
<dbReference type="GO" id="GO:2001295">
    <property type="term" value="P:malonyl-CoA biosynthetic process"/>
    <property type="evidence" value="ECO:0007669"/>
    <property type="project" value="UniProtKB-UniRule"/>
</dbReference>